<evidence type="ECO:0000256" key="4">
    <source>
        <dbReference type="ARBA" id="ARBA00022692"/>
    </source>
</evidence>
<feature type="transmembrane region" description="Helical" evidence="7">
    <location>
        <begin position="175"/>
        <end position="198"/>
    </location>
</feature>
<keyword evidence="5 7" id="KW-1133">Transmembrane helix</keyword>
<evidence type="ECO:0000256" key="8">
    <source>
        <dbReference type="SAM" id="MobiDB-lite"/>
    </source>
</evidence>
<name>A0A4S3PS03_9BACI</name>
<reference evidence="10 11" key="1">
    <citation type="journal article" date="2019" name="Indoor Air">
        <title>Impacts of indoor surface finishes on bacterial viability.</title>
        <authorList>
            <person name="Hu J."/>
            <person name="Maamar S.B."/>
            <person name="Glawe A.J."/>
            <person name="Gottel N."/>
            <person name="Gilbert J.A."/>
            <person name="Hartmann E.M."/>
        </authorList>
    </citation>
    <scope>NUCLEOTIDE SEQUENCE [LARGE SCALE GENOMIC DNA]</scope>
    <source>
        <strain evidence="10 11">AF060A6</strain>
    </source>
</reference>
<protein>
    <submittedName>
        <fullName evidence="10">Sugar ABC transporter permease</fullName>
    </submittedName>
</protein>
<proteinExistence type="inferred from homology"/>
<dbReference type="CDD" id="cd06261">
    <property type="entry name" value="TM_PBP2"/>
    <property type="match status" value="1"/>
</dbReference>
<evidence type="ECO:0000259" key="9">
    <source>
        <dbReference type="PROSITE" id="PS50928"/>
    </source>
</evidence>
<evidence type="ECO:0000256" key="7">
    <source>
        <dbReference type="RuleBase" id="RU363032"/>
    </source>
</evidence>
<evidence type="ECO:0000256" key="3">
    <source>
        <dbReference type="ARBA" id="ARBA00022475"/>
    </source>
</evidence>
<dbReference type="Pfam" id="PF00528">
    <property type="entry name" value="BPD_transp_1"/>
    <property type="match status" value="1"/>
</dbReference>
<evidence type="ECO:0000313" key="10">
    <source>
        <dbReference type="EMBL" id="THE12439.1"/>
    </source>
</evidence>
<comment type="similarity">
    <text evidence="7">Belongs to the binding-protein-dependent transport system permease family.</text>
</comment>
<dbReference type="Proteomes" id="UP000306477">
    <property type="component" value="Unassembled WGS sequence"/>
</dbReference>
<dbReference type="PANTHER" id="PTHR43005">
    <property type="entry name" value="BLR7065 PROTEIN"/>
    <property type="match status" value="1"/>
</dbReference>
<feature type="transmembrane region" description="Helical" evidence="7">
    <location>
        <begin position="126"/>
        <end position="143"/>
    </location>
</feature>
<evidence type="ECO:0000313" key="11">
    <source>
        <dbReference type="Proteomes" id="UP000306477"/>
    </source>
</evidence>
<gene>
    <name evidence="10" type="ORF">E1I69_11280</name>
</gene>
<feature type="transmembrane region" description="Helical" evidence="7">
    <location>
        <begin position="282"/>
        <end position="304"/>
    </location>
</feature>
<comment type="subcellular location">
    <subcellularLocation>
        <location evidence="1 7">Cell membrane</location>
        <topology evidence="1 7">Multi-pass membrane protein</topology>
    </subcellularLocation>
</comment>
<keyword evidence="2 7" id="KW-0813">Transport</keyword>
<evidence type="ECO:0000256" key="1">
    <source>
        <dbReference type="ARBA" id="ARBA00004651"/>
    </source>
</evidence>
<dbReference type="PROSITE" id="PS50928">
    <property type="entry name" value="ABC_TM1"/>
    <property type="match status" value="1"/>
</dbReference>
<dbReference type="OrthoDB" id="9783714at2"/>
<feature type="transmembrane region" description="Helical" evidence="7">
    <location>
        <begin position="228"/>
        <end position="248"/>
    </location>
</feature>
<feature type="transmembrane region" description="Helical" evidence="7">
    <location>
        <begin position="32"/>
        <end position="56"/>
    </location>
</feature>
<dbReference type="GO" id="GO:0005886">
    <property type="term" value="C:plasma membrane"/>
    <property type="evidence" value="ECO:0007669"/>
    <property type="project" value="UniProtKB-SubCell"/>
</dbReference>
<dbReference type="Gene3D" id="1.10.3720.10">
    <property type="entry name" value="MetI-like"/>
    <property type="match status" value="1"/>
</dbReference>
<organism evidence="10 11">
    <name type="scientific">Bacillus timonensis</name>
    <dbReference type="NCBI Taxonomy" id="1033734"/>
    <lineage>
        <taxon>Bacteria</taxon>
        <taxon>Bacillati</taxon>
        <taxon>Bacillota</taxon>
        <taxon>Bacilli</taxon>
        <taxon>Bacillales</taxon>
        <taxon>Bacillaceae</taxon>
        <taxon>Bacillus</taxon>
    </lineage>
</organism>
<comment type="caution">
    <text evidence="10">The sequence shown here is derived from an EMBL/GenBank/DDBJ whole genome shotgun (WGS) entry which is preliminary data.</text>
</comment>
<evidence type="ECO:0000256" key="5">
    <source>
        <dbReference type="ARBA" id="ARBA00022989"/>
    </source>
</evidence>
<dbReference type="InterPro" id="IPR000515">
    <property type="entry name" value="MetI-like"/>
</dbReference>
<dbReference type="GO" id="GO:0055085">
    <property type="term" value="P:transmembrane transport"/>
    <property type="evidence" value="ECO:0007669"/>
    <property type="project" value="InterPro"/>
</dbReference>
<keyword evidence="4 7" id="KW-0812">Transmembrane</keyword>
<sequence length="313" mass="35310">MKPEGVIQPNSKLNASSRPKRRSLNKHPIKRLLLPSIIYLAVITQVPFIITIYYSFHEWNLMRPDQGTKFAGFSNFRKVLLDPSFYQVLKNTILLTLSVLIICFICGLLLALLMNRNFFGKGIIRTMLVSPFFIMPTVSAIIWKTMVFNPNFGFSAYFADAFGGKAVDWLSHHPLMAIILIVSWMWIPFFMLILLAGLQSLPSELIEAAQLDGANKLKQFLHVTIPHLVRYIEVVILLGLMFILQVFGEIYVTTSGGPGFASTNLSFLVYRVGFQGWNVGEATAIGVITVILTIIMMTLMIKVLRRTFKGELS</sequence>
<dbReference type="EMBL" id="SLUB01000017">
    <property type="protein sequence ID" value="THE12439.1"/>
    <property type="molecule type" value="Genomic_DNA"/>
</dbReference>
<feature type="compositionally biased region" description="Polar residues" evidence="8">
    <location>
        <begin position="8"/>
        <end position="17"/>
    </location>
</feature>
<evidence type="ECO:0000256" key="2">
    <source>
        <dbReference type="ARBA" id="ARBA00022448"/>
    </source>
</evidence>
<dbReference type="SUPFAM" id="SSF161098">
    <property type="entry name" value="MetI-like"/>
    <property type="match status" value="1"/>
</dbReference>
<dbReference type="PANTHER" id="PTHR43005:SF2">
    <property type="entry name" value="INTEGRAL MEMBRANE SUGAR TRANSPORT PROTEIN"/>
    <property type="match status" value="1"/>
</dbReference>
<keyword evidence="6 7" id="KW-0472">Membrane</keyword>
<feature type="transmembrane region" description="Helical" evidence="7">
    <location>
        <begin position="93"/>
        <end position="114"/>
    </location>
</feature>
<accession>A0A4S3PS03</accession>
<dbReference type="RefSeq" id="WP_136379716.1">
    <property type="nucleotide sequence ID" value="NZ_SLUB01000017.1"/>
</dbReference>
<dbReference type="InterPro" id="IPR035906">
    <property type="entry name" value="MetI-like_sf"/>
</dbReference>
<keyword evidence="11" id="KW-1185">Reference proteome</keyword>
<feature type="region of interest" description="Disordered" evidence="8">
    <location>
        <begin position="1"/>
        <end position="22"/>
    </location>
</feature>
<keyword evidence="3" id="KW-1003">Cell membrane</keyword>
<evidence type="ECO:0000256" key="6">
    <source>
        <dbReference type="ARBA" id="ARBA00023136"/>
    </source>
</evidence>
<feature type="domain" description="ABC transmembrane type-1" evidence="9">
    <location>
        <begin position="89"/>
        <end position="300"/>
    </location>
</feature>
<dbReference type="AlphaFoldDB" id="A0A4S3PS03"/>